<dbReference type="InterPro" id="IPR036271">
    <property type="entry name" value="Tet_transcr_reg_TetR-rel_C_sf"/>
</dbReference>
<proteinExistence type="predicted"/>
<dbReference type="EMBL" id="QBML01000021">
    <property type="protein sequence ID" value="PZO38895.1"/>
    <property type="molecule type" value="Genomic_DNA"/>
</dbReference>
<reference evidence="6 7" key="1">
    <citation type="submission" date="2018-04" db="EMBL/GenBank/DDBJ databases">
        <authorList>
            <person name="Go L.Y."/>
            <person name="Mitchell J.A."/>
        </authorList>
    </citation>
    <scope>NUCLEOTIDE SEQUENCE [LARGE SCALE GENOMIC DNA]</scope>
    <source>
        <strain evidence="6">ULC066bin1</strain>
    </source>
</reference>
<reference evidence="6 7" key="2">
    <citation type="submission" date="2018-06" db="EMBL/GenBank/DDBJ databases">
        <title>Metagenomic assembly of (sub)arctic Cyanobacteria and their associated microbiome from non-axenic cultures.</title>
        <authorList>
            <person name="Baurain D."/>
        </authorList>
    </citation>
    <scope>NUCLEOTIDE SEQUENCE [LARGE SCALE GENOMIC DNA]</scope>
    <source>
        <strain evidence="6">ULC066bin1</strain>
    </source>
</reference>
<keyword evidence="1" id="KW-0805">Transcription regulation</keyword>
<evidence type="ECO:0000256" key="3">
    <source>
        <dbReference type="ARBA" id="ARBA00023163"/>
    </source>
</evidence>
<dbReference type="Pfam" id="PF00440">
    <property type="entry name" value="TetR_N"/>
    <property type="match status" value="1"/>
</dbReference>
<evidence type="ECO:0000256" key="4">
    <source>
        <dbReference type="PROSITE-ProRule" id="PRU00335"/>
    </source>
</evidence>
<evidence type="ECO:0000256" key="2">
    <source>
        <dbReference type="ARBA" id="ARBA00023125"/>
    </source>
</evidence>
<dbReference type="InterPro" id="IPR009057">
    <property type="entry name" value="Homeodomain-like_sf"/>
</dbReference>
<feature type="domain" description="HTH tetR-type" evidence="5">
    <location>
        <begin position="16"/>
        <end position="76"/>
    </location>
</feature>
<dbReference type="FunFam" id="1.10.10.60:FF:000141">
    <property type="entry name" value="TetR family transcriptional regulator"/>
    <property type="match status" value="1"/>
</dbReference>
<sequence length="207" mass="23674">MTFTESLSLTINNTSNQKQDKILQGAMQVFFRDGYAGTSMDRVAIEAGVSKQTIYSYFHDKESLFKALIEQITIARFHTLFASEELRGEPEQLLRQLAEVYLLKVGEDREYLSLLRVIIAESSRFPEMAKLYYQTVIQRGRQLLSQYFDSHPELGIKDSEATAHIFFGSLVSYVVVQEIIHGKEIMPLPSQNIVDSLIDLICNNRLI</sequence>
<name>A0A2W4XW58_9CYAN</name>
<comment type="caution">
    <text evidence="6">The sequence shown here is derived from an EMBL/GenBank/DDBJ whole genome shotgun (WGS) entry which is preliminary data.</text>
</comment>
<dbReference type="PROSITE" id="PS50977">
    <property type="entry name" value="HTH_TETR_2"/>
    <property type="match status" value="1"/>
</dbReference>
<dbReference type="PRINTS" id="PR00455">
    <property type="entry name" value="HTHTETR"/>
</dbReference>
<organism evidence="6 7">
    <name type="scientific">Pseudanabaena frigida</name>
    <dbReference type="NCBI Taxonomy" id="945775"/>
    <lineage>
        <taxon>Bacteria</taxon>
        <taxon>Bacillati</taxon>
        <taxon>Cyanobacteriota</taxon>
        <taxon>Cyanophyceae</taxon>
        <taxon>Pseudanabaenales</taxon>
        <taxon>Pseudanabaenaceae</taxon>
        <taxon>Pseudanabaena</taxon>
    </lineage>
</organism>
<dbReference type="PANTHER" id="PTHR30055:SF234">
    <property type="entry name" value="HTH-TYPE TRANSCRIPTIONAL REGULATOR BETI"/>
    <property type="match status" value="1"/>
</dbReference>
<dbReference type="GO" id="GO:0000976">
    <property type="term" value="F:transcription cis-regulatory region binding"/>
    <property type="evidence" value="ECO:0007669"/>
    <property type="project" value="TreeGrafter"/>
</dbReference>
<dbReference type="PANTHER" id="PTHR30055">
    <property type="entry name" value="HTH-TYPE TRANSCRIPTIONAL REGULATOR RUTR"/>
    <property type="match status" value="1"/>
</dbReference>
<dbReference type="Pfam" id="PF14246">
    <property type="entry name" value="TetR_C_7"/>
    <property type="match status" value="1"/>
</dbReference>
<evidence type="ECO:0000259" key="5">
    <source>
        <dbReference type="PROSITE" id="PS50977"/>
    </source>
</evidence>
<evidence type="ECO:0000313" key="7">
    <source>
        <dbReference type="Proteomes" id="UP000249467"/>
    </source>
</evidence>
<dbReference type="InterPro" id="IPR039536">
    <property type="entry name" value="TetR_C_Proteobacteria"/>
</dbReference>
<dbReference type="Proteomes" id="UP000249467">
    <property type="component" value="Unassembled WGS sequence"/>
</dbReference>
<dbReference type="InterPro" id="IPR050109">
    <property type="entry name" value="HTH-type_TetR-like_transc_reg"/>
</dbReference>
<dbReference type="GO" id="GO:0003700">
    <property type="term" value="F:DNA-binding transcription factor activity"/>
    <property type="evidence" value="ECO:0007669"/>
    <property type="project" value="TreeGrafter"/>
</dbReference>
<dbReference type="Gene3D" id="1.10.357.10">
    <property type="entry name" value="Tetracycline Repressor, domain 2"/>
    <property type="match status" value="1"/>
</dbReference>
<dbReference type="InterPro" id="IPR001647">
    <property type="entry name" value="HTH_TetR"/>
</dbReference>
<dbReference type="SUPFAM" id="SSF48498">
    <property type="entry name" value="Tetracyclin repressor-like, C-terminal domain"/>
    <property type="match status" value="1"/>
</dbReference>
<dbReference type="SUPFAM" id="SSF46689">
    <property type="entry name" value="Homeodomain-like"/>
    <property type="match status" value="1"/>
</dbReference>
<gene>
    <name evidence="6" type="ORF">DCF19_15610</name>
</gene>
<accession>A0A2W4XW58</accession>
<protein>
    <submittedName>
        <fullName evidence="6">TetR family transcriptional regulator</fullName>
    </submittedName>
</protein>
<evidence type="ECO:0000256" key="1">
    <source>
        <dbReference type="ARBA" id="ARBA00023015"/>
    </source>
</evidence>
<dbReference type="AlphaFoldDB" id="A0A2W4XW58"/>
<feature type="DNA-binding region" description="H-T-H motif" evidence="4">
    <location>
        <begin position="39"/>
        <end position="58"/>
    </location>
</feature>
<keyword evidence="3" id="KW-0804">Transcription</keyword>
<keyword evidence="2 4" id="KW-0238">DNA-binding</keyword>
<dbReference type="GO" id="GO:0045892">
    <property type="term" value="P:negative regulation of DNA-templated transcription"/>
    <property type="evidence" value="ECO:0007669"/>
    <property type="project" value="UniProtKB-ARBA"/>
</dbReference>
<evidence type="ECO:0000313" key="6">
    <source>
        <dbReference type="EMBL" id="PZO38895.1"/>
    </source>
</evidence>